<proteinExistence type="predicted"/>
<protein>
    <submittedName>
        <fullName evidence="2">Uncharacterized protein</fullName>
    </submittedName>
</protein>
<keyword evidence="3" id="KW-1185">Reference proteome</keyword>
<dbReference type="AlphaFoldDB" id="A0A853ATE7"/>
<dbReference type="Proteomes" id="UP000587002">
    <property type="component" value="Unassembled WGS sequence"/>
</dbReference>
<sequence>MSWSVHVRWAPWSRVLRLRLAGDRWPRLSEGPVSVALRLAWFPLLGVVLLGCWLELLLVLALMPFVLLVRALEGSWRVEVSAHGCRVGVVRVSSFAAARRVRRALREHLERRGGLDGVAELLAEERAELTPVAVSPRRWRLVEKRLSPYGRRRWFLWRRRMSFEAALDSLPSGVGDDPISAIIVVPFLLWSAVLSAGATLELAAQLVLLPFVVLLRLCRVLPWPVELVRRDSVEPSAMVPAWSASVRARRELTAAHAVRLPVPDLRPAQATAALARPQPRSC</sequence>
<evidence type="ECO:0000313" key="3">
    <source>
        <dbReference type="Proteomes" id="UP000587002"/>
    </source>
</evidence>
<comment type="caution">
    <text evidence="2">The sequence shown here is derived from an EMBL/GenBank/DDBJ whole genome shotgun (WGS) entry which is preliminary data.</text>
</comment>
<keyword evidence="1" id="KW-0472">Membrane</keyword>
<keyword evidence="1" id="KW-1133">Transmembrane helix</keyword>
<reference evidence="2 3" key="1">
    <citation type="submission" date="2020-07" db="EMBL/GenBank/DDBJ databases">
        <title>Sequencing the genomes of 1000 actinobacteria strains.</title>
        <authorList>
            <person name="Klenk H.-P."/>
        </authorList>
    </citation>
    <scope>NUCLEOTIDE SEQUENCE [LARGE SCALE GENOMIC DNA]</scope>
    <source>
        <strain evidence="2 3">DSM 44065</strain>
    </source>
</reference>
<dbReference type="EMBL" id="JACCFJ010000001">
    <property type="protein sequence ID" value="NYI85916.1"/>
    <property type="molecule type" value="Genomic_DNA"/>
</dbReference>
<evidence type="ECO:0000256" key="1">
    <source>
        <dbReference type="SAM" id="Phobius"/>
    </source>
</evidence>
<feature type="transmembrane region" description="Helical" evidence="1">
    <location>
        <begin position="40"/>
        <end position="69"/>
    </location>
</feature>
<name>A0A853ATE7_9PSEU</name>
<keyword evidence="1" id="KW-0812">Transmembrane</keyword>
<gene>
    <name evidence="2" type="ORF">HNR68_004546</name>
</gene>
<evidence type="ECO:0000313" key="2">
    <source>
        <dbReference type="EMBL" id="NYI85916.1"/>
    </source>
</evidence>
<organism evidence="2 3">
    <name type="scientific">Saccharopolyspora hordei</name>
    <dbReference type="NCBI Taxonomy" id="1838"/>
    <lineage>
        <taxon>Bacteria</taxon>
        <taxon>Bacillati</taxon>
        <taxon>Actinomycetota</taxon>
        <taxon>Actinomycetes</taxon>
        <taxon>Pseudonocardiales</taxon>
        <taxon>Pseudonocardiaceae</taxon>
        <taxon>Saccharopolyspora</taxon>
    </lineage>
</organism>
<accession>A0A853ATE7</accession>
<dbReference type="RefSeq" id="WP_179723754.1">
    <property type="nucleotide sequence ID" value="NZ_BAABFH010000001.1"/>
</dbReference>